<gene>
    <name evidence="1" type="ORF">AVDCRST_MAG93-2169</name>
</gene>
<dbReference type="EMBL" id="CADCTR010000730">
    <property type="protein sequence ID" value="CAA9260683.1"/>
    <property type="molecule type" value="Genomic_DNA"/>
</dbReference>
<dbReference type="Gene3D" id="2.160.20.80">
    <property type="entry name" value="E3 ubiquitin-protein ligase SopA"/>
    <property type="match status" value="1"/>
</dbReference>
<proteinExistence type="predicted"/>
<organism evidence="1">
    <name type="scientific">uncultured Chloroflexia bacterium</name>
    <dbReference type="NCBI Taxonomy" id="1672391"/>
    <lineage>
        <taxon>Bacteria</taxon>
        <taxon>Bacillati</taxon>
        <taxon>Chloroflexota</taxon>
        <taxon>Chloroflexia</taxon>
        <taxon>environmental samples</taxon>
    </lineage>
</organism>
<dbReference type="SUPFAM" id="SSF141571">
    <property type="entry name" value="Pentapeptide repeat-like"/>
    <property type="match status" value="1"/>
</dbReference>
<dbReference type="AlphaFoldDB" id="A0A6J4IV01"/>
<evidence type="ECO:0000313" key="1">
    <source>
        <dbReference type="EMBL" id="CAA9260683.1"/>
    </source>
</evidence>
<sequence length="151" mass="16676">MRHEEVGTGSNNEFEEFRENVEQVVRHLVQYGDAGSTIRPDGLTLGISNRDERIKYRSKANLKDMNLGGAMFTGSYLRCADLSGSNLRLARLARAQPAKASLTGANLSDCRLQGGSVTPKHNFQGHVWALRRVSERRGGADGSSVEQRCRK</sequence>
<accession>A0A6J4IV01</accession>
<dbReference type="InterPro" id="IPR001646">
    <property type="entry name" value="5peptide_repeat"/>
</dbReference>
<protein>
    <recommendedName>
        <fullName evidence="2">Pentapeptide repeat family protein</fullName>
    </recommendedName>
</protein>
<evidence type="ECO:0008006" key="2">
    <source>
        <dbReference type="Google" id="ProtNLM"/>
    </source>
</evidence>
<dbReference type="Pfam" id="PF00805">
    <property type="entry name" value="Pentapeptide"/>
    <property type="match status" value="1"/>
</dbReference>
<name>A0A6J4IV01_9CHLR</name>
<reference evidence="1" key="1">
    <citation type="submission" date="2020-02" db="EMBL/GenBank/DDBJ databases">
        <authorList>
            <person name="Meier V. D."/>
        </authorList>
    </citation>
    <scope>NUCLEOTIDE SEQUENCE</scope>
    <source>
        <strain evidence="1">AVDCRST_MAG93</strain>
    </source>
</reference>